<protein>
    <submittedName>
        <fullName evidence="8">MFS transporter</fullName>
    </submittedName>
</protein>
<feature type="transmembrane region" description="Helical" evidence="6">
    <location>
        <begin position="200"/>
        <end position="223"/>
    </location>
</feature>
<dbReference type="GO" id="GO:0005886">
    <property type="term" value="C:plasma membrane"/>
    <property type="evidence" value="ECO:0007669"/>
    <property type="project" value="UniProtKB-SubCell"/>
</dbReference>
<evidence type="ECO:0000256" key="5">
    <source>
        <dbReference type="SAM" id="MobiDB-lite"/>
    </source>
</evidence>
<feature type="transmembrane region" description="Helical" evidence="6">
    <location>
        <begin position="244"/>
        <end position="267"/>
    </location>
</feature>
<feature type="transmembrane region" description="Helical" evidence="6">
    <location>
        <begin position="396"/>
        <end position="418"/>
    </location>
</feature>
<dbReference type="SUPFAM" id="SSF103473">
    <property type="entry name" value="MFS general substrate transporter"/>
    <property type="match status" value="1"/>
</dbReference>
<dbReference type="PANTHER" id="PTHR23523">
    <property type="match status" value="1"/>
</dbReference>
<evidence type="ECO:0000256" key="6">
    <source>
        <dbReference type="SAM" id="Phobius"/>
    </source>
</evidence>
<reference evidence="8" key="1">
    <citation type="submission" date="2024-05" db="EMBL/GenBank/DDBJ databases">
        <authorList>
            <person name="Cai S.Y."/>
            <person name="Jin L.M."/>
            <person name="Li H.R."/>
        </authorList>
    </citation>
    <scope>NUCLEOTIDE SEQUENCE</scope>
    <source>
        <strain evidence="8">A5-74</strain>
    </source>
</reference>
<accession>A0AAU8DSZ7</accession>
<feature type="transmembrane region" description="Helical" evidence="6">
    <location>
        <begin position="310"/>
        <end position="329"/>
    </location>
</feature>
<name>A0AAU8DSZ7_9ACTN</name>
<proteinExistence type="predicted"/>
<dbReference type="InterPro" id="IPR020846">
    <property type="entry name" value="MFS_dom"/>
</dbReference>
<feature type="domain" description="Major facilitator superfamily (MFS) profile" evidence="7">
    <location>
        <begin position="41"/>
        <end position="423"/>
    </location>
</feature>
<feature type="transmembrane region" description="Helical" evidence="6">
    <location>
        <begin position="133"/>
        <end position="151"/>
    </location>
</feature>
<dbReference type="PROSITE" id="PS50850">
    <property type="entry name" value="MFS"/>
    <property type="match status" value="1"/>
</dbReference>
<feature type="transmembrane region" description="Helical" evidence="6">
    <location>
        <begin position="42"/>
        <end position="65"/>
    </location>
</feature>
<organism evidence="8">
    <name type="scientific">Nakamurella sp. A5-74</name>
    <dbReference type="NCBI Taxonomy" id="3158264"/>
    <lineage>
        <taxon>Bacteria</taxon>
        <taxon>Bacillati</taxon>
        <taxon>Actinomycetota</taxon>
        <taxon>Actinomycetes</taxon>
        <taxon>Nakamurellales</taxon>
        <taxon>Nakamurellaceae</taxon>
        <taxon>Nakamurella</taxon>
    </lineage>
</organism>
<feature type="transmembrane region" description="Helical" evidence="6">
    <location>
        <begin position="366"/>
        <end position="390"/>
    </location>
</feature>
<feature type="compositionally biased region" description="Basic and acidic residues" evidence="5">
    <location>
        <begin position="1"/>
        <end position="13"/>
    </location>
</feature>
<evidence type="ECO:0000259" key="7">
    <source>
        <dbReference type="PROSITE" id="PS50850"/>
    </source>
</evidence>
<evidence type="ECO:0000256" key="4">
    <source>
        <dbReference type="ARBA" id="ARBA00023136"/>
    </source>
</evidence>
<sequence length="430" mass="44363">MSELHGDTGERPDPGAVRGPAPAPGAAPALPYSDRPAWFRPVVLAALLLLAINLRPAVNALGAVIPALRGDTGLTGASAGVLLALPTLSFALLGVGAPAVAARIGSHRTVLLAVLAMIAGQLLRAVVPGVPMLFIGSVLTLAGIAAGNVLLPGLVRLHFPDRITVVTACYTVLLTAGGSIAAALTIPLQTSLGGDWRLGIGLWSALAAVALIPWITTVVSVGRPLPRASQARAIPVTSLRRSRLAWAMAGYFGLQSMQAYVAFGWLPEIYVDAGLSDQAAAFQVSLLTAIGIPIAAIVPWLLGRIHTPRVLIVAMIGCYSLGYLGLILSPGSAPSLWSILLGLGGGSFPTALTLIALRTRTPQGTLALSAFAQSAGYLIASVGPVLFGIIHDWTGGWTWSLIAICGVLVVHLFCGLGVSRRRFLEDELTA</sequence>
<feature type="transmembrane region" description="Helical" evidence="6">
    <location>
        <begin position="77"/>
        <end position="97"/>
    </location>
</feature>
<comment type="subcellular location">
    <subcellularLocation>
        <location evidence="1">Cell membrane</location>
        <topology evidence="1">Multi-pass membrane protein</topology>
    </subcellularLocation>
</comment>
<feature type="region of interest" description="Disordered" evidence="5">
    <location>
        <begin position="1"/>
        <end position="27"/>
    </location>
</feature>
<dbReference type="Pfam" id="PF07690">
    <property type="entry name" value="MFS_1"/>
    <property type="match status" value="1"/>
</dbReference>
<evidence type="ECO:0000313" key="8">
    <source>
        <dbReference type="EMBL" id="XCG64768.1"/>
    </source>
</evidence>
<dbReference type="RefSeq" id="WP_353650380.1">
    <property type="nucleotide sequence ID" value="NZ_CP159218.1"/>
</dbReference>
<dbReference type="InterPro" id="IPR052524">
    <property type="entry name" value="MFS_Cyanate_Porter"/>
</dbReference>
<gene>
    <name evidence="8" type="ORF">ABLG96_05485</name>
</gene>
<keyword evidence="4 6" id="KW-0472">Membrane</keyword>
<evidence type="ECO:0000256" key="1">
    <source>
        <dbReference type="ARBA" id="ARBA00004651"/>
    </source>
</evidence>
<feature type="transmembrane region" description="Helical" evidence="6">
    <location>
        <begin position="335"/>
        <end position="357"/>
    </location>
</feature>
<feature type="transmembrane region" description="Helical" evidence="6">
    <location>
        <begin position="109"/>
        <end position="127"/>
    </location>
</feature>
<dbReference type="AlphaFoldDB" id="A0AAU8DSZ7"/>
<dbReference type="Gene3D" id="1.20.1250.20">
    <property type="entry name" value="MFS general substrate transporter like domains"/>
    <property type="match status" value="1"/>
</dbReference>
<evidence type="ECO:0000256" key="2">
    <source>
        <dbReference type="ARBA" id="ARBA00022692"/>
    </source>
</evidence>
<feature type="compositionally biased region" description="Low complexity" evidence="5">
    <location>
        <begin position="14"/>
        <end position="27"/>
    </location>
</feature>
<dbReference type="InterPro" id="IPR036259">
    <property type="entry name" value="MFS_trans_sf"/>
</dbReference>
<keyword evidence="2 6" id="KW-0812">Transmembrane</keyword>
<feature type="transmembrane region" description="Helical" evidence="6">
    <location>
        <begin position="163"/>
        <end position="188"/>
    </location>
</feature>
<evidence type="ECO:0000256" key="3">
    <source>
        <dbReference type="ARBA" id="ARBA00022989"/>
    </source>
</evidence>
<dbReference type="CDD" id="cd17339">
    <property type="entry name" value="MFS_NIMT_CynX_like"/>
    <property type="match status" value="1"/>
</dbReference>
<keyword evidence="3 6" id="KW-1133">Transmembrane helix</keyword>
<dbReference type="GO" id="GO:0022857">
    <property type="term" value="F:transmembrane transporter activity"/>
    <property type="evidence" value="ECO:0007669"/>
    <property type="project" value="InterPro"/>
</dbReference>
<feature type="transmembrane region" description="Helical" evidence="6">
    <location>
        <begin position="279"/>
        <end position="303"/>
    </location>
</feature>
<dbReference type="EMBL" id="CP159218">
    <property type="protein sequence ID" value="XCG64768.1"/>
    <property type="molecule type" value="Genomic_DNA"/>
</dbReference>
<dbReference type="InterPro" id="IPR011701">
    <property type="entry name" value="MFS"/>
</dbReference>
<dbReference type="PANTHER" id="PTHR23523:SF2">
    <property type="entry name" value="2-NITROIMIDAZOLE TRANSPORTER"/>
    <property type="match status" value="1"/>
</dbReference>